<dbReference type="InterPro" id="IPR057326">
    <property type="entry name" value="KR_dom"/>
</dbReference>
<dbReference type="SMART" id="SM00822">
    <property type="entry name" value="PKS_KR"/>
    <property type="match status" value="1"/>
</dbReference>
<keyword evidence="2" id="KW-0560">Oxidoreductase</keyword>
<evidence type="ECO:0000256" key="2">
    <source>
        <dbReference type="ARBA" id="ARBA00023002"/>
    </source>
</evidence>
<dbReference type="PROSITE" id="PS00061">
    <property type="entry name" value="ADH_SHORT"/>
    <property type="match status" value="1"/>
</dbReference>
<dbReference type="PRINTS" id="PR00081">
    <property type="entry name" value="GDHRDH"/>
</dbReference>
<keyword evidence="3" id="KW-0520">NAD</keyword>
<dbReference type="PANTHER" id="PTHR24321">
    <property type="entry name" value="DEHYDROGENASES, SHORT CHAIN"/>
    <property type="match status" value="1"/>
</dbReference>
<proteinExistence type="inferred from homology"/>
<dbReference type="CDD" id="cd05233">
    <property type="entry name" value="SDR_c"/>
    <property type="match status" value="1"/>
</dbReference>
<evidence type="ECO:0000313" key="6">
    <source>
        <dbReference type="Proteomes" id="UP000053060"/>
    </source>
</evidence>
<dbReference type="GO" id="GO:0016491">
    <property type="term" value="F:oxidoreductase activity"/>
    <property type="evidence" value="ECO:0007669"/>
    <property type="project" value="UniProtKB-KW"/>
</dbReference>
<dbReference type="Proteomes" id="UP000053060">
    <property type="component" value="Unassembled WGS sequence"/>
</dbReference>
<name>A0A0V9UED4_9NOCA</name>
<evidence type="ECO:0000313" key="5">
    <source>
        <dbReference type="EMBL" id="KSZ56420.1"/>
    </source>
</evidence>
<sequence>MVDCQSTLHYRGQESTMTARVADKTAVVIGGASGIGWASAELLAKEGATVVIADIDADKAGDRAHELGGRTRSRRVDVSDEESVRALFEDTANEVGSVDITLNCAGVNLPGLITDLDAGSWQRTIDLCLTGAFFVIKHSARTMATGAAITSIASLNARQPAAGFAGYCAAKAGLTMLTQVAALELGARGIRVNAISPGLVETPLVQGLTSHPAIQTEFTDNTPLGRNGLPADIAEAVLYLSSDSASWVTGEILDINGGAHLRRYPDLMRHLADASDQSSH</sequence>
<dbReference type="PATRIC" id="fig|1441730.3.peg.4894"/>
<dbReference type="Pfam" id="PF13561">
    <property type="entry name" value="adh_short_C2"/>
    <property type="match status" value="1"/>
</dbReference>
<evidence type="ECO:0000256" key="1">
    <source>
        <dbReference type="ARBA" id="ARBA00006484"/>
    </source>
</evidence>
<dbReference type="Gene3D" id="3.40.50.720">
    <property type="entry name" value="NAD(P)-binding Rossmann-like Domain"/>
    <property type="match status" value="1"/>
</dbReference>
<feature type="domain" description="Ketoreductase" evidence="4">
    <location>
        <begin position="24"/>
        <end position="198"/>
    </location>
</feature>
<dbReference type="FunFam" id="3.40.50.720:FF:000084">
    <property type="entry name" value="Short-chain dehydrogenase reductase"/>
    <property type="match status" value="1"/>
</dbReference>
<dbReference type="InterPro" id="IPR002347">
    <property type="entry name" value="SDR_fam"/>
</dbReference>
<reference evidence="5 6" key="2">
    <citation type="journal article" date="2016" name="Genome Announc.">
        <title>Draft Genome Sequence of a Versatile Hydrocarbon-Degrading Bacterium, Rhodococcus pyridinivorans Strain KG-16, Collected from Oil Fields in India.</title>
        <authorList>
            <person name="Aggarwal R.K."/>
            <person name="Dawar C."/>
            <person name="Phanindranath R."/>
            <person name="Mutnuri L."/>
            <person name="Dayal A.M."/>
        </authorList>
    </citation>
    <scope>NUCLEOTIDE SEQUENCE [LARGE SCALE GENOMIC DNA]</scope>
    <source>
        <strain evidence="5 6">KG-16</strain>
    </source>
</reference>
<dbReference type="AlphaFoldDB" id="A0A0V9UED4"/>
<dbReference type="EMBL" id="AZXY01000016">
    <property type="protein sequence ID" value="KSZ56420.1"/>
    <property type="molecule type" value="Genomic_DNA"/>
</dbReference>
<evidence type="ECO:0000256" key="3">
    <source>
        <dbReference type="ARBA" id="ARBA00023027"/>
    </source>
</evidence>
<dbReference type="PRINTS" id="PR00080">
    <property type="entry name" value="SDRFAMILY"/>
</dbReference>
<reference evidence="6" key="1">
    <citation type="submission" date="2015-01" db="EMBL/GenBank/DDBJ databases">
        <title>Draft genome sequence of Rhodococcus pyridinivorans strain KG-16, a hydrocarbon-degrading bacterium.</title>
        <authorList>
            <person name="Aggarwal R.K."/>
            <person name="Dawar C."/>
        </authorList>
    </citation>
    <scope>NUCLEOTIDE SEQUENCE [LARGE SCALE GENOMIC DNA]</scope>
    <source>
        <strain evidence="6">KG-16</strain>
    </source>
</reference>
<protein>
    <submittedName>
        <fullName evidence="5">Short-chain dehydrogenase</fullName>
    </submittedName>
</protein>
<gene>
    <name evidence="5" type="ORF">Z045_23365</name>
</gene>
<dbReference type="InterPro" id="IPR020904">
    <property type="entry name" value="Sc_DH/Rdtase_CS"/>
</dbReference>
<dbReference type="SUPFAM" id="SSF51735">
    <property type="entry name" value="NAD(P)-binding Rossmann-fold domains"/>
    <property type="match status" value="1"/>
</dbReference>
<comment type="caution">
    <text evidence="5">The sequence shown here is derived from an EMBL/GenBank/DDBJ whole genome shotgun (WGS) entry which is preliminary data.</text>
</comment>
<dbReference type="PANTHER" id="PTHR24321:SF8">
    <property type="entry name" value="ESTRADIOL 17-BETA-DEHYDROGENASE 8-RELATED"/>
    <property type="match status" value="1"/>
</dbReference>
<dbReference type="InterPro" id="IPR036291">
    <property type="entry name" value="NAD(P)-bd_dom_sf"/>
</dbReference>
<comment type="similarity">
    <text evidence="1">Belongs to the short-chain dehydrogenases/reductases (SDR) family.</text>
</comment>
<evidence type="ECO:0000259" key="4">
    <source>
        <dbReference type="SMART" id="SM00822"/>
    </source>
</evidence>
<organism evidence="5 6">
    <name type="scientific">Rhodococcus pyridinivorans KG-16</name>
    <dbReference type="NCBI Taxonomy" id="1441730"/>
    <lineage>
        <taxon>Bacteria</taxon>
        <taxon>Bacillati</taxon>
        <taxon>Actinomycetota</taxon>
        <taxon>Actinomycetes</taxon>
        <taxon>Mycobacteriales</taxon>
        <taxon>Nocardiaceae</taxon>
        <taxon>Rhodococcus</taxon>
    </lineage>
</organism>
<accession>A0A0V9UED4</accession>